<dbReference type="PANTHER" id="PTHR11933:SF5">
    <property type="entry name" value="MITOCHONDRIAL TRNA-SPECIFIC 2-THIOURIDYLASE 1"/>
    <property type="match status" value="1"/>
</dbReference>
<keyword evidence="1" id="KW-1133">Transmembrane helix</keyword>
<feature type="transmembrane region" description="Helical" evidence="1">
    <location>
        <begin position="165"/>
        <end position="188"/>
    </location>
</feature>
<dbReference type="AlphaFoldDB" id="A0A974X9C9"/>
<keyword evidence="1" id="KW-0812">Transmembrane</keyword>
<feature type="transmembrane region" description="Helical" evidence="1">
    <location>
        <begin position="140"/>
        <end position="159"/>
    </location>
</feature>
<dbReference type="PANTHER" id="PTHR11933">
    <property type="entry name" value="TRNA 5-METHYLAMINOMETHYL-2-THIOURIDYLATE -METHYLTRANSFERASE"/>
    <property type="match status" value="1"/>
</dbReference>
<evidence type="ECO:0000313" key="3">
    <source>
        <dbReference type="Proteomes" id="UP000663602"/>
    </source>
</evidence>
<sequence>MVVVLYSGGLDSTFVAFLLKKLNVGFYCVYIKVCLTTSTVWFSEYCKCELLAATLCCSLLFVDLSKYYCSYVFSRFRYCYARGLTPNPDIFCNSKLKFSCFVNYCLQYFGVPVYYFSGHYACKRTQSLAIARDWVKDQTYFLCAVFCFCNLFFLLGNFFKYEVRFFIIFLCLLACVNATSRGVCFLGINNFASFVARYCTRRYIIYNTIGKFLGYARAGYLTVGQRFTYCGLKDTYVVRKCPVTITVAKRNSNRTLTYHVSVLLRSLLGTIVFPKVYYCKVNSCSWFFKCFVWCVSLPYFVHFVYPVRVLAKGQFLVIYDAGLIIAGMEII</sequence>
<feature type="transmembrane region" description="Helical" evidence="1">
    <location>
        <begin position="256"/>
        <end position="274"/>
    </location>
</feature>
<dbReference type="GO" id="GO:0002143">
    <property type="term" value="P:tRNA wobble position uridine thiolation"/>
    <property type="evidence" value="ECO:0007669"/>
    <property type="project" value="TreeGrafter"/>
</dbReference>
<accession>A0A974X9C9</accession>
<evidence type="ECO:0000313" key="2">
    <source>
        <dbReference type="EMBL" id="QSW37803.1"/>
    </source>
</evidence>
<organism evidence="2 3">
    <name type="scientific">Candidatus Vidania fulgoroideorum</name>
    <dbReference type="NCBI Taxonomy" id="881286"/>
    <lineage>
        <taxon>Bacteria</taxon>
        <taxon>Pseudomonadati</taxon>
        <taxon>Pseudomonadota</taxon>
        <taxon>Betaproteobacteria</taxon>
        <taxon>Candidatus Vidania</taxon>
    </lineage>
</organism>
<evidence type="ECO:0008006" key="4">
    <source>
        <dbReference type="Google" id="ProtNLM"/>
    </source>
</evidence>
<dbReference type="Proteomes" id="UP000663602">
    <property type="component" value="Chromosome"/>
</dbReference>
<dbReference type="SUPFAM" id="SSF52402">
    <property type="entry name" value="Adenine nucleotide alpha hydrolases-like"/>
    <property type="match status" value="1"/>
</dbReference>
<protein>
    <recommendedName>
        <fullName evidence="4">tRNA-specific 2-thiouridylase MnmA</fullName>
    </recommendedName>
</protein>
<reference evidence="2" key="1">
    <citation type="submission" date="2021-02" db="EMBL/GenBank/DDBJ databases">
        <authorList>
            <person name="Franco D."/>
        </authorList>
    </citation>
    <scope>NUCLEOTIDE SEQUENCE</scope>
    <source>
        <strain evidence="2">DICMUL</strain>
    </source>
</reference>
<proteinExistence type="predicted"/>
<name>A0A974X9C9_9PROT</name>
<dbReference type="EMBL" id="CP071410">
    <property type="protein sequence ID" value="QSW37803.1"/>
    <property type="molecule type" value="Genomic_DNA"/>
</dbReference>
<evidence type="ECO:0000256" key="1">
    <source>
        <dbReference type="SAM" id="Phobius"/>
    </source>
</evidence>
<dbReference type="Gene3D" id="3.40.50.620">
    <property type="entry name" value="HUPs"/>
    <property type="match status" value="1"/>
</dbReference>
<dbReference type="InterPro" id="IPR014729">
    <property type="entry name" value="Rossmann-like_a/b/a_fold"/>
</dbReference>
<feature type="transmembrane region" description="Helical" evidence="1">
    <location>
        <begin position="286"/>
        <end position="305"/>
    </location>
</feature>
<reference evidence="2" key="2">
    <citation type="submission" date="2021-03" db="EMBL/GenBank/DDBJ databases">
        <title>Alternative transmission patterns in independently acquired nutritional co-symbionts of Dictyopharidae planthoppers.</title>
        <authorList>
            <person name="Michalik A."/>
            <person name="Lukasik P."/>
        </authorList>
    </citation>
    <scope>NUCLEOTIDE SEQUENCE</scope>
    <source>
        <strain evidence="2">DICMUL</strain>
    </source>
</reference>
<keyword evidence="1" id="KW-0472">Membrane</keyword>
<dbReference type="Pfam" id="PF03054">
    <property type="entry name" value="tRNA_Me_trans"/>
    <property type="match status" value="1"/>
</dbReference>
<gene>
    <name evidence="2" type="ORF">JSR02_00625</name>
</gene>